<dbReference type="InterPro" id="IPR045130">
    <property type="entry name" value="OFUT2-like"/>
</dbReference>
<dbReference type="InterPro" id="IPR019378">
    <property type="entry name" value="GDP-Fuc_O-FucTrfase"/>
</dbReference>
<reference evidence="19 20" key="1">
    <citation type="journal article" date="2021" name="BMC Biol.">
        <title>Horizontally acquired antibacterial genes associated with adaptive radiation of ladybird beetles.</title>
        <authorList>
            <person name="Li H.S."/>
            <person name="Tang X.F."/>
            <person name="Huang Y.H."/>
            <person name="Xu Z.Y."/>
            <person name="Chen M.L."/>
            <person name="Du X.Y."/>
            <person name="Qiu B.Y."/>
            <person name="Chen P.T."/>
            <person name="Zhang W."/>
            <person name="Slipinski A."/>
            <person name="Escalona H.E."/>
            <person name="Waterhouse R.M."/>
            <person name="Zwick A."/>
            <person name="Pang H."/>
        </authorList>
    </citation>
    <scope>NUCLEOTIDE SEQUENCE [LARGE SCALE GENOMIC DNA]</scope>
    <source>
        <strain evidence="19">SYSU2018</strain>
    </source>
</reference>
<comment type="pathway">
    <text evidence="3">Protein modification; protein glycosylation.</text>
</comment>
<evidence type="ECO:0000256" key="2">
    <source>
        <dbReference type="ARBA" id="ARBA00004555"/>
    </source>
</evidence>
<dbReference type="PANTHER" id="PTHR13398">
    <property type="entry name" value="GDP-FUCOSE PROTEIN O-FUCOSYLTRANSFERASE 2"/>
    <property type="match status" value="1"/>
</dbReference>
<dbReference type="Gene3D" id="3.40.50.11340">
    <property type="match status" value="1"/>
</dbReference>
<evidence type="ECO:0000256" key="1">
    <source>
        <dbReference type="ARBA" id="ARBA00004240"/>
    </source>
</evidence>
<keyword evidence="7" id="KW-0732">Signal</keyword>
<evidence type="ECO:0000256" key="3">
    <source>
        <dbReference type="ARBA" id="ARBA00004922"/>
    </source>
</evidence>
<evidence type="ECO:0000313" key="20">
    <source>
        <dbReference type="Proteomes" id="UP001516400"/>
    </source>
</evidence>
<keyword evidence="8" id="KW-0256">Endoplasmic reticulum</keyword>
<comment type="subcellular location">
    <subcellularLocation>
        <location evidence="1">Endoplasmic reticulum</location>
    </subcellularLocation>
    <subcellularLocation>
        <location evidence="2">Golgi apparatus</location>
    </subcellularLocation>
</comment>
<proteinExistence type="inferred from homology"/>
<evidence type="ECO:0000256" key="13">
    <source>
        <dbReference type="ARBA" id="ARBA00023277"/>
    </source>
</evidence>
<evidence type="ECO:0000256" key="10">
    <source>
        <dbReference type="ARBA" id="ARBA00023157"/>
    </source>
</evidence>
<evidence type="ECO:0000256" key="18">
    <source>
        <dbReference type="ARBA" id="ARBA00048647"/>
    </source>
</evidence>
<dbReference type="Proteomes" id="UP001516400">
    <property type="component" value="Unassembled WGS sequence"/>
</dbReference>
<dbReference type="GO" id="GO:0005794">
    <property type="term" value="C:Golgi apparatus"/>
    <property type="evidence" value="ECO:0007669"/>
    <property type="project" value="UniProtKB-SubCell"/>
</dbReference>
<keyword evidence="20" id="KW-1185">Reference proteome</keyword>
<evidence type="ECO:0000256" key="7">
    <source>
        <dbReference type="ARBA" id="ARBA00022729"/>
    </source>
</evidence>
<evidence type="ECO:0000256" key="15">
    <source>
        <dbReference type="ARBA" id="ARBA00026232"/>
    </source>
</evidence>
<evidence type="ECO:0000256" key="4">
    <source>
        <dbReference type="ARBA" id="ARBA00012196"/>
    </source>
</evidence>
<sequence>MYEFFEEQAPGRHQIMIDEVYVMKNFEEMMKTGQFTTKMEVSECEDDEPISYFYYTNISSTNIKCLKFHGASTHLTELLLSSTSNTILFAHAEVALHPTFGDAIYWSARRSLRYNREMRAVANAFRKSHLASSDEADNIYLPPRWQDEKPRRNAIGGPYLAVHLRRRDFFIGRPRELPTLEFVARQIENHLQKLGLSVVFLATDAPSSDVEALQYYLPKTVLLVNFTPEKRFVEHYKDGGTAIIDQLACAHSRFFLGTAESTFTFRIFEEREILGFPSEATYNYLCADENNCKKPTVWKIVY</sequence>
<organism evidence="19 20">
    <name type="scientific">Cryptolaemus montrouzieri</name>
    <dbReference type="NCBI Taxonomy" id="559131"/>
    <lineage>
        <taxon>Eukaryota</taxon>
        <taxon>Metazoa</taxon>
        <taxon>Ecdysozoa</taxon>
        <taxon>Arthropoda</taxon>
        <taxon>Hexapoda</taxon>
        <taxon>Insecta</taxon>
        <taxon>Pterygota</taxon>
        <taxon>Neoptera</taxon>
        <taxon>Endopterygota</taxon>
        <taxon>Coleoptera</taxon>
        <taxon>Polyphaga</taxon>
        <taxon>Cucujiformia</taxon>
        <taxon>Coccinelloidea</taxon>
        <taxon>Coccinellidae</taxon>
        <taxon>Scymninae</taxon>
        <taxon>Scymnini</taxon>
        <taxon>Cryptolaemus</taxon>
    </lineage>
</organism>
<dbReference type="GO" id="GO:0006004">
    <property type="term" value="P:fucose metabolic process"/>
    <property type="evidence" value="ECO:0007669"/>
    <property type="project" value="UniProtKB-KW"/>
</dbReference>
<keyword evidence="9" id="KW-0333">Golgi apparatus</keyword>
<dbReference type="GO" id="GO:0005783">
    <property type="term" value="C:endoplasmic reticulum"/>
    <property type="evidence" value="ECO:0007669"/>
    <property type="project" value="UniProtKB-SubCell"/>
</dbReference>
<keyword evidence="10" id="KW-1015">Disulfide bond</keyword>
<keyword evidence="6" id="KW-0808">Transferase</keyword>
<comment type="catalytic activity">
    <reaction evidence="18">
        <text>L-seryl-[protein] + GDP-beta-L-fucose = 3-O-(alpha-L-fucosyl)-L-seryl-[protein] + GDP + H(+)</text>
        <dbReference type="Rhea" id="RHEA:63644"/>
        <dbReference type="Rhea" id="RHEA-COMP:9863"/>
        <dbReference type="Rhea" id="RHEA-COMP:17914"/>
        <dbReference type="ChEBI" id="CHEBI:15378"/>
        <dbReference type="ChEBI" id="CHEBI:29999"/>
        <dbReference type="ChEBI" id="CHEBI:57273"/>
        <dbReference type="ChEBI" id="CHEBI:58189"/>
        <dbReference type="ChEBI" id="CHEBI:189632"/>
        <dbReference type="EC" id="2.4.1.221"/>
    </reaction>
    <physiologicalReaction direction="left-to-right" evidence="18">
        <dbReference type="Rhea" id="RHEA:63645"/>
    </physiologicalReaction>
</comment>
<keyword evidence="13" id="KW-0119">Carbohydrate metabolism</keyword>
<comment type="similarity">
    <text evidence="14">Belongs to the glycosyltransferase 68 family.</text>
</comment>
<evidence type="ECO:0000256" key="12">
    <source>
        <dbReference type="ARBA" id="ARBA00023253"/>
    </source>
</evidence>
<dbReference type="Gene3D" id="3.40.50.11350">
    <property type="match status" value="1"/>
</dbReference>
<evidence type="ECO:0000256" key="5">
    <source>
        <dbReference type="ARBA" id="ARBA00022676"/>
    </source>
</evidence>
<evidence type="ECO:0000313" key="19">
    <source>
        <dbReference type="EMBL" id="KAL3287773.1"/>
    </source>
</evidence>
<accession>A0ABD2PA13</accession>
<dbReference type="EC" id="2.4.1.221" evidence="4"/>
<evidence type="ECO:0000256" key="14">
    <source>
        <dbReference type="ARBA" id="ARBA00025803"/>
    </source>
</evidence>
<dbReference type="FunFam" id="3.40.50.11350:FF:000002">
    <property type="entry name" value="GDP-fucose protein O-fucosyltransferase 2"/>
    <property type="match status" value="1"/>
</dbReference>
<keyword evidence="12" id="KW-0294">Fucose metabolism</keyword>
<evidence type="ECO:0000256" key="8">
    <source>
        <dbReference type="ARBA" id="ARBA00022824"/>
    </source>
</evidence>
<keyword evidence="5" id="KW-0328">Glycosyltransferase</keyword>
<evidence type="ECO:0000256" key="17">
    <source>
        <dbReference type="ARBA" id="ARBA00047273"/>
    </source>
</evidence>
<gene>
    <name evidence="19" type="ORF">HHI36_002235</name>
</gene>
<protein>
    <recommendedName>
        <fullName evidence="15">GDP-fucose protein O-fucosyltransferase 2</fullName>
        <ecNumber evidence="4">2.4.1.221</ecNumber>
    </recommendedName>
    <alternativeName>
        <fullName evidence="16">Peptide-O-fucosyltransferase 2</fullName>
    </alternativeName>
</protein>
<comment type="caution">
    <text evidence="19">The sequence shown here is derived from an EMBL/GenBank/DDBJ whole genome shotgun (WGS) entry which is preliminary data.</text>
</comment>
<dbReference type="AlphaFoldDB" id="A0ABD2PA13"/>
<evidence type="ECO:0000256" key="16">
    <source>
        <dbReference type="ARBA" id="ARBA00033083"/>
    </source>
</evidence>
<evidence type="ECO:0000256" key="6">
    <source>
        <dbReference type="ARBA" id="ARBA00022679"/>
    </source>
</evidence>
<name>A0ABD2PA13_9CUCU</name>
<dbReference type="PANTHER" id="PTHR13398:SF0">
    <property type="entry name" value="GDP-FUCOSE PROTEIN O-FUCOSYLTRANSFERASE 2"/>
    <property type="match status" value="1"/>
</dbReference>
<comment type="catalytic activity">
    <reaction evidence="17">
        <text>L-threonyl-[protein] + GDP-beta-L-fucose = 3-O-(alpha-L-fucosyl)-L-threonyl-[protein] + GDP + H(+)</text>
        <dbReference type="Rhea" id="RHEA:70491"/>
        <dbReference type="Rhea" id="RHEA-COMP:11060"/>
        <dbReference type="Rhea" id="RHEA-COMP:17915"/>
        <dbReference type="ChEBI" id="CHEBI:15378"/>
        <dbReference type="ChEBI" id="CHEBI:30013"/>
        <dbReference type="ChEBI" id="CHEBI:57273"/>
        <dbReference type="ChEBI" id="CHEBI:58189"/>
        <dbReference type="ChEBI" id="CHEBI:189631"/>
        <dbReference type="EC" id="2.4.1.221"/>
    </reaction>
    <physiologicalReaction direction="left-to-right" evidence="17">
        <dbReference type="Rhea" id="RHEA:70492"/>
    </physiologicalReaction>
</comment>
<dbReference type="Pfam" id="PF10250">
    <property type="entry name" value="O-FucT"/>
    <property type="match status" value="1"/>
</dbReference>
<dbReference type="EMBL" id="JABFTP020000185">
    <property type="protein sequence ID" value="KAL3287773.1"/>
    <property type="molecule type" value="Genomic_DNA"/>
</dbReference>
<dbReference type="GO" id="GO:0046922">
    <property type="term" value="F:peptide-O-fucosyltransferase activity"/>
    <property type="evidence" value="ECO:0007669"/>
    <property type="project" value="UniProtKB-EC"/>
</dbReference>
<keyword evidence="11" id="KW-0325">Glycoprotein</keyword>
<evidence type="ECO:0000256" key="9">
    <source>
        <dbReference type="ARBA" id="ARBA00023034"/>
    </source>
</evidence>
<evidence type="ECO:0000256" key="11">
    <source>
        <dbReference type="ARBA" id="ARBA00023180"/>
    </source>
</evidence>